<reference evidence="3" key="1">
    <citation type="submission" date="2019-08" db="EMBL/GenBank/DDBJ databases">
        <title>The genome of the North American firefly Photinus pyralis.</title>
        <authorList>
            <consortium name="Photinus pyralis genome working group"/>
            <person name="Fallon T.R."/>
            <person name="Sander Lower S.E."/>
            <person name="Weng J.-K."/>
        </authorList>
    </citation>
    <scope>NUCLEOTIDE SEQUENCE</scope>
    <source>
        <strain evidence="3">TRF0915ILg1</strain>
        <tissue evidence="3">Whole body</tissue>
    </source>
</reference>
<dbReference type="PANTHER" id="PTHR10656:SF70">
    <property type="entry name" value="PROTEIN MAB-21-RELATED"/>
    <property type="match status" value="1"/>
</dbReference>
<evidence type="ECO:0000256" key="1">
    <source>
        <dbReference type="SAM" id="MobiDB-lite"/>
    </source>
</evidence>
<dbReference type="PANTHER" id="PTHR10656">
    <property type="entry name" value="CELL FATE DETERMINING PROTEIN MAB21-RELATED"/>
    <property type="match status" value="1"/>
</dbReference>
<comment type="caution">
    <text evidence="3">The sequence shown here is derived from an EMBL/GenBank/DDBJ whole genome shotgun (WGS) entry which is preliminary data.</text>
</comment>
<dbReference type="InterPro" id="IPR046906">
    <property type="entry name" value="Mab-21_HhH/H2TH-like"/>
</dbReference>
<keyword evidence="4" id="KW-1185">Reference proteome</keyword>
<name>A0A8K0C6G4_IGNLU</name>
<protein>
    <recommendedName>
        <fullName evidence="2">Mab-21-like HhH/H2TH-like domain-containing protein</fullName>
    </recommendedName>
</protein>
<evidence type="ECO:0000313" key="4">
    <source>
        <dbReference type="Proteomes" id="UP000801492"/>
    </source>
</evidence>
<accession>A0A8K0C6G4</accession>
<feature type="domain" description="Mab-21-like HhH/H2TH-like" evidence="2">
    <location>
        <begin position="368"/>
        <end position="437"/>
    </location>
</feature>
<dbReference type="Gene3D" id="1.10.1410.40">
    <property type="match status" value="1"/>
</dbReference>
<feature type="region of interest" description="Disordered" evidence="1">
    <location>
        <begin position="926"/>
        <end position="946"/>
    </location>
</feature>
<sequence>MKMVRRRTKSENVKKITSRELKDVEELVLPSSKLKFCSEQLQNLNYIFTKNLSQEADLEFTKAILLAKSVTERLIQRLLCGVGLLDSRFSTKFLAALHDSQINNASTCLEYLIRLDSLSKPTLYPTDQIPKYSIIENDVENCPAGYARIRLQHASYSRTWADFINSSGFLRRDKVQARLVELLAAAASGNTPNSPLTVDESFLCGSPGKIVDPLTLYNILQTPADQHIFYGAAGNTPRFPDPRDFKLAIVDEPSGIRLRVGFLSPALATITIEVRLLVAVGLDVWPSSTNFPFRVPLGHADCVLYHKAAQTGLYLTGYGVHSSAWQIRLPAAESVLENHYSQNSTITTIFKTLDNILQDITLEYGRHQISYKILNNYSLRTALFYELERDFSSPTETILNWSPKYLSTYVLKVLDNLVRYLRNQRQPNYFFPTANLLINPGHLCEDDFILEANKVQAYMLKLFDESLMSLRANEEFGRFVISQKTEVTLLHKWKDLVDSLMPPPSTRGRRICFAGSRYKREVVYTQYTTRQLEYIGIVLKNMLIVKQKVLQATEEFPWAANLKFPDNLQENPIEDIIYILVTLVEQARDKFLENLPDNPNTSKSKSKLKRQFDVSTTKLVELVRKEREVTSLELLDDTTLVKIILKWLYKGLDQNKKSLAPVLRPYLKILFTTSHGASWHLETIKQQEAYDEIGALGKFSKLVNSGSITPAQGLIDSISKNWNWAKDMLKVIEQGNLRLIFVPERGKIVKHILSLPPNDQKASKMDFNKSLETISNSSSNTEGLSLSRRHYLSTILSRSSSTAGNGGTNTNNAEDFKPQYCILRESSPMTLLFSNLHRRGEHRCCGDILQTLMAMQKVNVLQEVSTLLPNEERLEILEAIHKLTNERNNKRNVNKKKSNTFIQLSNSRRKITPEVFSEDLQKYTPKEESAGIRDTKQNVRDTNKEKGKEKFMSKRWNKEQSLNGDKNQEGTLIGSCRAARIRDDTNIIHFQDNFKIQSLMKHSSFKY</sequence>
<gene>
    <name evidence="3" type="ORF">ILUMI_27479</name>
</gene>
<organism evidence="3 4">
    <name type="scientific">Ignelater luminosus</name>
    <name type="common">Cucubano</name>
    <name type="synonym">Pyrophorus luminosus</name>
    <dbReference type="NCBI Taxonomy" id="2038154"/>
    <lineage>
        <taxon>Eukaryota</taxon>
        <taxon>Metazoa</taxon>
        <taxon>Ecdysozoa</taxon>
        <taxon>Arthropoda</taxon>
        <taxon>Hexapoda</taxon>
        <taxon>Insecta</taxon>
        <taxon>Pterygota</taxon>
        <taxon>Neoptera</taxon>
        <taxon>Endopterygota</taxon>
        <taxon>Coleoptera</taxon>
        <taxon>Polyphaga</taxon>
        <taxon>Elateriformia</taxon>
        <taxon>Elateroidea</taxon>
        <taxon>Elateridae</taxon>
        <taxon>Agrypninae</taxon>
        <taxon>Pyrophorini</taxon>
        <taxon>Ignelater</taxon>
    </lineage>
</organism>
<dbReference type="Proteomes" id="UP000801492">
    <property type="component" value="Unassembled WGS sequence"/>
</dbReference>
<evidence type="ECO:0000313" key="3">
    <source>
        <dbReference type="EMBL" id="KAF2878692.1"/>
    </source>
</evidence>
<dbReference type="EMBL" id="VTPC01091305">
    <property type="protein sequence ID" value="KAF2878692.1"/>
    <property type="molecule type" value="Genomic_DNA"/>
</dbReference>
<dbReference type="AlphaFoldDB" id="A0A8K0C6G4"/>
<dbReference type="Pfam" id="PF20266">
    <property type="entry name" value="Mab-21_C"/>
    <property type="match status" value="1"/>
</dbReference>
<evidence type="ECO:0000259" key="2">
    <source>
        <dbReference type="Pfam" id="PF20266"/>
    </source>
</evidence>
<proteinExistence type="predicted"/>
<dbReference type="OrthoDB" id="5948335at2759"/>